<evidence type="ECO:0000256" key="5">
    <source>
        <dbReference type="ARBA" id="ARBA00022989"/>
    </source>
</evidence>
<evidence type="ECO:0000256" key="1">
    <source>
        <dbReference type="ARBA" id="ARBA00004651"/>
    </source>
</evidence>
<reference evidence="9 10" key="1">
    <citation type="submission" date="2024-02" db="EMBL/GenBank/DDBJ databases">
        <authorList>
            <person name="Chen Y."/>
            <person name="Shah S."/>
            <person name="Dougan E. K."/>
            <person name="Thang M."/>
            <person name="Chan C."/>
        </authorList>
    </citation>
    <scope>NUCLEOTIDE SEQUENCE [LARGE SCALE GENOMIC DNA]</scope>
</reference>
<feature type="transmembrane region" description="Helical" evidence="7">
    <location>
        <begin position="21"/>
        <end position="44"/>
    </location>
</feature>
<evidence type="ECO:0000256" key="7">
    <source>
        <dbReference type="SAM" id="Phobius"/>
    </source>
</evidence>
<keyword evidence="4 7" id="KW-0812">Transmembrane</keyword>
<feature type="transmembrane region" description="Helical" evidence="7">
    <location>
        <begin position="59"/>
        <end position="78"/>
    </location>
</feature>
<evidence type="ECO:0000313" key="9">
    <source>
        <dbReference type="EMBL" id="CAK9037482.1"/>
    </source>
</evidence>
<dbReference type="Proteomes" id="UP001642464">
    <property type="component" value="Unassembled WGS sequence"/>
</dbReference>
<feature type="transmembrane region" description="Helical" evidence="7">
    <location>
        <begin position="114"/>
        <end position="132"/>
    </location>
</feature>
<feature type="domain" description="Major facilitator superfamily (MFS) profile" evidence="8">
    <location>
        <begin position="185"/>
        <end position="433"/>
    </location>
</feature>
<proteinExistence type="predicted"/>
<feature type="transmembrane region" description="Helical" evidence="7">
    <location>
        <begin position="321"/>
        <end position="343"/>
    </location>
</feature>
<dbReference type="PROSITE" id="PS50850">
    <property type="entry name" value="MFS"/>
    <property type="match status" value="1"/>
</dbReference>
<gene>
    <name evidence="9" type="ORF">SCF082_LOCUS22180</name>
</gene>
<evidence type="ECO:0000256" key="2">
    <source>
        <dbReference type="ARBA" id="ARBA00022448"/>
    </source>
</evidence>
<comment type="subcellular location">
    <subcellularLocation>
        <location evidence="1">Cell membrane</location>
        <topology evidence="1">Multi-pass membrane protein</topology>
    </subcellularLocation>
</comment>
<feature type="transmembrane region" description="Helical" evidence="7">
    <location>
        <begin position="182"/>
        <end position="202"/>
    </location>
</feature>
<accession>A0ABP0LEA0</accession>
<dbReference type="PANTHER" id="PTHR23522">
    <property type="entry name" value="BLL5896 PROTEIN"/>
    <property type="match status" value="1"/>
</dbReference>
<evidence type="ECO:0000256" key="4">
    <source>
        <dbReference type="ARBA" id="ARBA00022692"/>
    </source>
</evidence>
<evidence type="ECO:0000259" key="8">
    <source>
        <dbReference type="PROSITE" id="PS50850"/>
    </source>
</evidence>
<feature type="transmembrane region" description="Helical" evidence="7">
    <location>
        <begin position="294"/>
        <end position="315"/>
    </location>
</feature>
<dbReference type="InterPro" id="IPR020846">
    <property type="entry name" value="MFS_dom"/>
</dbReference>
<dbReference type="PANTHER" id="PTHR23522:SF4">
    <property type="entry name" value="NUCLEOSIDE PERMEASE NUPG-RELATED"/>
    <property type="match status" value="1"/>
</dbReference>
<comment type="caution">
    <text evidence="9">The sequence shown here is derived from an EMBL/GenBank/DDBJ whole genome shotgun (WGS) entry which is preliminary data.</text>
</comment>
<dbReference type="EMBL" id="CAXAMM010015891">
    <property type="protein sequence ID" value="CAK9037482.1"/>
    <property type="molecule type" value="Genomic_DNA"/>
</dbReference>
<evidence type="ECO:0000313" key="10">
    <source>
        <dbReference type="Proteomes" id="UP001642464"/>
    </source>
</evidence>
<name>A0ABP0LEA0_9DINO</name>
<dbReference type="InterPro" id="IPR004740">
    <property type="entry name" value="Nuc_H_symport"/>
</dbReference>
<dbReference type="SUPFAM" id="SSF103473">
    <property type="entry name" value="MFS general substrate transporter"/>
    <property type="match status" value="1"/>
</dbReference>
<evidence type="ECO:0000256" key="3">
    <source>
        <dbReference type="ARBA" id="ARBA00022475"/>
    </source>
</evidence>
<feature type="transmembrane region" description="Helical" evidence="7">
    <location>
        <begin position="153"/>
        <end position="170"/>
    </location>
</feature>
<feature type="transmembrane region" description="Helical" evidence="7">
    <location>
        <begin position="266"/>
        <end position="287"/>
    </location>
</feature>
<dbReference type="Gene3D" id="1.20.1250.20">
    <property type="entry name" value="MFS general substrate transporter like domains"/>
    <property type="match status" value="2"/>
</dbReference>
<keyword evidence="6 7" id="KW-0472">Membrane</keyword>
<keyword evidence="10" id="KW-1185">Reference proteome</keyword>
<dbReference type="InterPro" id="IPR036259">
    <property type="entry name" value="MFS_trans_sf"/>
</dbReference>
<feature type="transmembrane region" description="Helical" evidence="7">
    <location>
        <begin position="90"/>
        <end position="108"/>
    </location>
</feature>
<organism evidence="9 10">
    <name type="scientific">Durusdinium trenchii</name>
    <dbReference type="NCBI Taxonomy" id="1381693"/>
    <lineage>
        <taxon>Eukaryota</taxon>
        <taxon>Sar</taxon>
        <taxon>Alveolata</taxon>
        <taxon>Dinophyceae</taxon>
        <taxon>Suessiales</taxon>
        <taxon>Symbiodiniaceae</taxon>
        <taxon>Durusdinium</taxon>
    </lineage>
</organism>
<keyword evidence="2" id="KW-0813">Transport</keyword>
<keyword evidence="5 7" id="KW-1133">Transmembrane helix</keyword>
<protein>
    <submittedName>
        <fullName evidence="9">Nucleoside transporter YegT</fullName>
    </submittedName>
</protein>
<keyword evidence="3" id="KW-1003">Cell membrane</keyword>
<feature type="transmembrane region" description="Helical" evidence="7">
    <location>
        <begin position="397"/>
        <end position="416"/>
    </location>
</feature>
<feature type="transmembrane region" description="Helical" evidence="7">
    <location>
        <begin position="355"/>
        <end position="377"/>
    </location>
</feature>
<dbReference type="Pfam" id="PF03825">
    <property type="entry name" value="Nuc_H_symport"/>
    <property type="match status" value="1"/>
</dbReference>
<sequence length="433" mass="46807">MTDSPEPSRPAHTPLATRLRLAAMMFLQYMSLGLWGVTVGTYIAANTGQAGLGIFTPGFIGYSTSAGAIGSLVSPLLLGYLSDRYFSAQWLLSLMHALCCVAALGMAWCESQTAFYLWLLLYFHCFLPACALTNKIALKHLVDSEAEYPHIRIFSTLGWITAGLLVGFGWPEITGSSIEDTATPIILGAIASGVMALYSLTLPPTPPEPKPGGSALPRFAGSLPLLTNLPLMVFLGITVLACIPTMPYNNYGNLFLNKHDFPHPAALMTLGQLSDLFCLWASPWLIARLGLRRLFSLGLVAWFVRYVLLAVGGYYQLSWAVYSAILIHGACYVFIYVVAVMYVDRLTDSAHRGAAQGLLAIATSGVGNLLGALAVGYTESTYLTPPGITPPPYDWTAFWLVPAGISLFTLAVYYFVFLPMNRRAGSVAKEASM</sequence>
<evidence type="ECO:0000256" key="6">
    <source>
        <dbReference type="ARBA" id="ARBA00023136"/>
    </source>
</evidence>
<feature type="transmembrane region" description="Helical" evidence="7">
    <location>
        <begin position="223"/>
        <end position="246"/>
    </location>
</feature>